<accession>A0A814B4N0</accession>
<evidence type="ECO:0000313" key="7">
    <source>
        <dbReference type="Proteomes" id="UP000663829"/>
    </source>
</evidence>
<dbReference type="Pfam" id="PF00722">
    <property type="entry name" value="Glyco_hydro_16"/>
    <property type="match status" value="1"/>
</dbReference>
<dbReference type="PANTHER" id="PTHR10963">
    <property type="entry name" value="GLYCOSYL HYDROLASE-RELATED"/>
    <property type="match status" value="1"/>
</dbReference>
<organism evidence="4 7">
    <name type="scientific">Didymodactylos carnosus</name>
    <dbReference type="NCBI Taxonomy" id="1234261"/>
    <lineage>
        <taxon>Eukaryota</taxon>
        <taxon>Metazoa</taxon>
        <taxon>Spiralia</taxon>
        <taxon>Gnathifera</taxon>
        <taxon>Rotifera</taxon>
        <taxon>Eurotatoria</taxon>
        <taxon>Bdelloidea</taxon>
        <taxon>Philodinida</taxon>
        <taxon>Philodinidae</taxon>
        <taxon>Didymodactylos</taxon>
    </lineage>
</organism>
<keyword evidence="7" id="KW-1185">Reference proteome</keyword>
<dbReference type="GO" id="GO:0004553">
    <property type="term" value="F:hydrolase activity, hydrolyzing O-glycosyl compounds"/>
    <property type="evidence" value="ECO:0007669"/>
    <property type="project" value="InterPro"/>
</dbReference>
<evidence type="ECO:0000313" key="3">
    <source>
        <dbReference type="EMBL" id="CAF0758234.1"/>
    </source>
</evidence>
<protein>
    <recommendedName>
        <fullName evidence="2">GH16 domain-containing protein</fullName>
    </recommendedName>
</protein>
<dbReference type="InterPro" id="IPR013320">
    <property type="entry name" value="ConA-like_dom_sf"/>
</dbReference>
<proteinExistence type="inferred from homology"/>
<dbReference type="EMBL" id="CAJOBC010001841">
    <property type="protein sequence ID" value="CAF3701793.1"/>
    <property type="molecule type" value="Genomic_DNA"/>
</dbReference>
<name>A0A814B4N0_9BILA</name>
<dbReference type="PROSITE" id="PS51762">
    <property type="entry name" value="GH16_2"/>
    <property type="match status" value="1"/>
</dbReference>
<evidence type="ECO:0000313" key="6">
    <source>
        <dbReference type="EMBL" id="CAF3701793.1"/>
    </source>
</evidence>
<dbReference type="Proteomes" id="UP000682733">
    <property type="component" value="Unassembled WGS sequence"/>
</dbReference>
<dbReference type="PANTHER" id="PTHR10963:SF55">
    <property type="entry name" value="GLYCOSIDE HYDROLASE FAMILY 16 PROTEIN"/>
    <property type="match status" value="1"/>
</dbReference>
<sequence>MKADWERVWEDNFDWNGGVDKNKWDFDNGGGGWGNQEQQFYTARNENARCELFPNSANGRLIIEARKENFENSRFTSARLKSKASWTYGRLQVRAKLPTGRGLWPAIWMLPVAQSYGSQYWPDNGEIDVMEQVGFDPNRIVSSVHTKANNHMLNSQPTNGVQVSDATTNFKIYTLDWNVNKLEMFVGDEGNPLGQRILVWDKQNDWTKWPFDKPFFALLNIAVGGSWGGAKGIDEGIFPARMEIDWVHYYQWR</sequence>
<dbReference type="OrthoDB" id="4781at2759"/>
<reference evidence="4" key="1">
    <citation type="submission" date="2021-02" db="EMBL/GenBank/DDBJ databases">
        <authorList>
            <person name="Nowell W R."/>
        </authorList>
    </citation>
    <scope>NUCLEOTIDE SEQUENCE</scope>
</reference>
<dbReference type="InterPro" id="IPR000757">
    <property type="entry name" value="Beta-glucanase-like"/>
</dbReference>
<dbReference type="Proteomes" id="UP000677228">
    <property type="component" value="Unassembled WGS sequence"/>
</dbReference>
<dbReference type="CDD" id="cd08023">
    <property type="entry name" value="GH16_laminarinase_like"/>
    <property type="match status" value="1"/>
</dbReference>
<evidence type="ECO:0000313" key="4">
    <source>
        <dbReference type="EMBL" id="CAF0922703.1"/>
    </source>
</evidence>
<dbReference type="Proteomes" id="UP000681722">
    <property type="component" value="Unassembled WGS sequence"/>
</dbReference>
<evidence type="ECO:0000313" key="5">
    <source>
        <dbReference type="EMBL" id="CAF3537739.1"/>
    </source>
</evidence>
<comment type="similarity">
    <text evidence="1">Belongs to the glycosyl hydrolase 16 family.</text>
</comment>
<dbReference type="EMBL" id="CAJOBA010000506">
    <property type="protein sequence ID" value="CAF3537739.1"/>
    <property type="molecule type" value="Genomic_DNA"/>
</dbReference>
<evidence type="ECO:0000259" key="2">
    <source>
        <dbReference type="PROSITE" id="PS51762"/>
    </source>
</evidence>
<dbReference type="AlphaFoldDB" id="A0A814B4N0"/>
<dbReference type="Proteomes" id="UP000663829">
    <property type="component" value="Unassembled WGS sequence"/>
</dbReference>
<gene>
    <name evidence="4" type="ORF">GPM918_LOCUS9744</name>
    <name evidence="3" type="ORF">OVA965_LOCUS2406</name>
    <name evidence="6" type="ORF">SRO942_LOCUS9745</name>
    <name evidence="5" type="ORF">TMI583_LOCUS2406</name>
</gene>
<dbReference type="SUPFAM" id="SSF49899">
    <property type="entry name" value="Concanavalin A-like lectins/glucanases"/>
    <property type="match status" value="1"/>
</dbReference>
<dbReference type="EMBL" id="CAJNOK010000506">
    <property type="protein sequence ID" value="CAF0758234.1"/>
    <property type="molecule type" value="Genomic_DNA"/>
</dbReference>
<feature type="domain" description="GH16" evidence="2">
    <location>
        <begin position="13"/>
        <end position="253"/>
    </location>
</feature>
<evidence type="ECO:0000256" key="1">
    <source>
        <dbReference type="ARBA" id="ARBA00006865"/>
    </source>
</evidence>
<dbReference type="EMBL" id="CAJNOQ010001841">
    <property type="protein sequence ID" value="CAF0922703.1"/>
    <property type="molecule type" value="Genomic_DNA"/>
</dbReference>
<comment type="caution">
    <text evidence="4">The sequence shown here is derived from an EMBL/GenBank/DDBJ whole genome shotgun (WGS) entry which is preliminary data.</text>
</comment>
<dbReference type="GO" id="GO:0005975">
    <property type="term" value="P:carbohydrate metabolic process"/>
    <property type="evidence" value="ECO:0007669"/>
    <property type="project" value="InterPro"/>
</dbReference>
<dbReference type="InterPro" id="IPR050546">
    <property type="entry name" value="Glycosyl_Hydrlase_16"/>
</dbReference>
<dbReference type="Gene3D" id="2.60.120.200">
    <property type="match status" value="1"/>
</dbReference>